<name>A0A5J4WYZ1_9EUKA</name>
<gene>
    <name evidence="1" type="ORF">EZS28_005040</name>
</gene>
<protein>
    <submittedName>
        <fullName evidence="1">Uncharacterized protein</fullName>
    </submittedName>
</protein>
<proteinExistence type="predicted"/>
<comment type="caution">
    <text evidence="1">The sequence shown here is derived from an EMBL/GenBank/DDBJ whole genome shotgun (WGS) entry which is preliminary data.</text>
</comment>
<evidence type="ECO:0000313" key="2">
    <source>
        <dbReference type="Proteomes" id="UP000324800"/>
    </source>
</evidence>
<accession>A0A5J4WYZ1</accession>
<evidence type="ECO:0000313" key="1">
    <source>
        <dbReference type="EMBL" id="KAA6399429.1"/>
    </source>
</evidence>
<dbReference type="Proteomes" id="UP000324800">
    <property type="component" value="Unassembled WGS sequence"/>
</dbReference>
<organism evidence="1 2">
    <name type="scientific">Streblomastix strix</name>
    <dbReference type="NCBI Taxonomy" id="222440"/>
    <lineage>
        <taxon>Eukaryota</taxon>
        <taxon>Metamonada</taxon>
        <taxon>Preaxostyla</taxon>
        <taxon>Oxymonadida</taxon>
        <taxon>Streblomastigidae</taxon>
        <taxon>Streblomastix</taxon>
    </lineage>
</organism>
<reference evidence="1 2" key="1">
    <citation type="submission" date="2019-03" db="EMBL/GenBank/DDBJ databases">
        <title>Single cell metagenomics reveals metabolic interactions within the superorganism composed of flagellate Streblomastix strix and complex community of Bacteroidetes bacteria on its surface.</title>
        <authorList>
            <person name="Treitli S.C."/>
            <person name="Kolisko M."/>
            <person name="Husnik F."/>
            <person name="Keeling P."/>
            <person name="Hampl V."/>
        </authorList>
    </citation>
    <scope>NUCLEOTIDE SEQUENCE [LARGE SCALE GENOMIC DNA]</scope>
    <source>
        <strain evidence="1">ST1C</strain>
    </source>
</reference>
<dbReference type="EMBL" id="SNRW01000755">
    <property type="protein sequence ID" value="KAA6399429.1"/>
    <property type="molecule type" value="Genomic_DNA"/>
</dbReference>
<sequence length="251" mass="28712">MRSIAQDILYDQIQAQAIAKNMINNTIGIGDPSLVSISNVNAQLASGIHNYKDIQPYLNYNALQNQPSQVIATKELPANQYKEREDIINEGTQKEKEEVLHQDKEFETENNQDRLDNDVLEDIPLAPSIIAPQDQKSLVQEQTEQDKIEDLQSQEMSRKNDAINYMLGSLDWGLNSINTVQLPQKVVSMRINDKIRSYIQMIKVLSKVEKVNQAKIKKNFISEIQMIATVEAQKELKKKYGKKQLKKKSKN</sequence>
<dbReference type="AlphaFoldDB" id="A0A5J4WYZ1"/>